<evidence type="ECO:0000313" key="4">
    <source>
        <dbReference type="Proteomes" id="UP000005240"/>
    </source>
</evidence>
<feature type="compositionally biased region" description="Polar residues" evidence="1">
    <location>
        <begin position="295"/>
        <end position="304"/>
    </location>
</feature>
<proteinExistence type="predicted"/>
<dbReference type="EMBL" id="ADAS02000154">
    <property type="protein sequence ID" value="OAV88777.1"/>
    <property type="molecule type" value="Genomic_DNA"/>
</dbReference>
<evidence type="ECO:0000313" key="3">
    <source>
        <dbReference type="EnsemblFungi" id="PTTG_06692-t43_1-p1"/>
    </source>
</evidence>
<organism evidence="2">
    <name type="scientific">Puccinia triticina (isolate 1-1 / race 1 (BBBD))</name>
    <name type="common">Brown leaf rust fungus</name>
    <dbReference type="NCBI Taxonomy" id="630390"/>
    <lineage>
        <taxon>Eukaryota</taxon>
        <taxon>Fungi</taxon>
        <taxon>Dikarya</taxon>
        <taxon>Basidiomycota</taxon>
        <taxon>Pucciniomycotina</taxon>
        <taxon>Pucciniomycetes</taxon>
        <taxon>Pucciniales</taxon>
        <taxon>Pucciniaceae</taxon>
        <taxon>Puccinia</taxon>
    </lineage>
</organism>
<gene>
    <name evidence="2" type="ORF">PTTG_06692</name>
</gene>
<feature type="compositionally biased region" description="Polar residues" evidence="1">
    <location>
        <begin position="1"/>
        <end position="13"/>
    </location>
</feature>
<dbReference type="OrthoDB" id="2518989at2759"/>
<feature type="region of interest" description="Disordered" evidence="1">
    <location>
        <begin position="291"/>
        <end position="348"/>
    </location>
</feature>
<dbReference type="STRING" id="630390.A0A180G7U9"/>
<feature type="compositionally biased region" description="Polar residues" evidence="1">
    <location>
        <begin position="247"/>
        <end position="276"/>
    </location>
</feature>
<feature type="region of interest" description="Disordered" evidence="1">
    <location>
        <begin position="1"/>
        <end position="48"/>
    </location>
</feature>
<feature type="region of interest" description="Disordered" evidence="1">
    <location>
        <begin position="545"/>
        <end position="564"/>
    </location>
</feature>
<dbReference type="VEuPathDB" id="FungiDB:PTTG_06692"/>
<accession>A0A180G7U9</accession>
<reference evidence="3 4" key="3">
    <citation type="journal article" date="2017" name="G3 (Bethesda)">
        <title>Comparative analysis highlights variable genome content of wheat rusts and divergence of the mating loci.</title>
        <authorList>
            <person name="Cuomo C.A."/>
            <person name="Bakkeren G."/>
            <person name="Khalil H.B."/>
            <person name="Panwar V."/>
            <person name="Joly D."/>
            <person name="Linning R."/>
            <person name="Sakthikumar S."/>
            <person name="Song X."/>
            <person name="Adiconis X."/>
            <person name="Fan L."/>
            <person name="Goldberg J.M."/>
            <person name="Levin J.Z."/>
            <person name="Young S."/>
            <person name="Zeng Q."/>
            <person name="Anikster Y."/>
            <person name="Bruce M."/>
            <person name="Wang M."/>
            <person name="Yin C."/>
            <person name="McCallum B."/>
            <person name="Szabo L.J."/>
            <person name="Hulbert S."/>
            <person name="Chen X."/>
            <person name="Fellers J.P."/>
        </authorList>
    </citation>
    <scope>NUCLEOTIDE SEQUENCE</scope>
    <source>
        <strain evidence="3">isolate 1-1 / race 1 (BBBD)</strain>
        <strain evidence="4">Isolate 1-1 / race 1 (BBBD)</strain>
    </source>
</reference>
<dbReference type="AlphaFoldDB" id="A0A180G7U9"/>
<feature type="compositionally biased region" description="Low complexity" evidence="1">
    <location>
        <begin position="178"/>
        <end position="187"/>
    </location>
</feature>
<feature type="compositionally biased region" description="Low complexity" evidence="1">
    <location>
        <begin position="327"/>
        <end position="338"/>
    </location>
</feature>
<reference evidence="2" key="2">
    <citation type="submission" date="2016-05" db="EMBL/GenBank/DDBJ databases">
        <title>Comparative analysis highlights variable genome content of wheat rusts and divergence of the mating loci.</title>
        <authorList>
            <person name="Cuomo C.A."/>
            <person name="Bakkeren G."/>
            <person name="Szabo L."/>
            <person name="Khalil H."/>
            <person name="Joly D."/>
            <person name="Goldberg J."/>
            <person name="Young S."/>
            <person name="Zeng Q."/>
            <person name="Fellers J."/>
        </authorList>
    </citation>
    <scope>NUCLEOTIDE SEQUENCE [LARGE SCALE GENOMIC DNA]</scope>
    <source>
        <strain evidence="2">1-1 BBBD Race 1</strain>
    </source>
</reference>
<sequence length="773" mass="83564">MSTPDVSHLSTQPAPAPLHVHRIGLSSTPPPTDQDLEQNCPKAPLPAPSFTEFALQNLPLPPPTTLNPEESVLPTEIQEITGEEFNRCIEAAERSAQAILALKLPRSCKRKAQDLASSLTRSKRTWEETGAVPDDEDLKIAQPNSPLTTPVSLGKPTRKRTTTKRVKHKSSVKPVDLLAKTPAASSTPPAPIPPATLTAQAGLLTTTTTNHQPSLWEDPPQETGSGGSAPGIPPLNAKETVEPPTPGSRSETDGTPLSPLTRTAADTSGSTASNLTPDVGVPLIAHSHLPLPTHDQASADNTRSGEPKSPVPLHLSSSAPASGPLNPTTTDPHQPQTQGSAPASSAPLPHLTIIKSDAIRTQVIDVSQEVAGSKPSWSKYVATWKSMSPLLQHCAQAFQQTPPPSASFHLGRTSCSYTSWIQTIISLADEFLSPSKNEQWYCPDLLDFPLLTHFGDQDHTLPPGSFIPTTRRTQHPESILVRCLYRLHHPPQHVTTDWAKIVAASVEMTADNIFNPAPASSNPTDNHLTTGVRALAYLETLKHSSSTFDPPADPSNSSVPPTQRMHSVDVLHDFRNIIIDVMMAYIILQTHSLSEAPLTAAQKKANNRANRVPTNNPDDTVSRIEPASSALAPFPADAARHLQSYQKKQNFQPLVYFILGGVRGLFITSRDHRIAGASTCMTFIQAMSIIKQHSATTHNCEEPIWKCVSAYLVKMFAPVFRSPDKICSLASVKVPTRYELAEAITTDFLNHWKTLKPTSPFLMPHTATTITGT</sequence>
<protein>
    <submittedName>
        <fullName evidence="2 3">Uncharacterized protein</fullName>
    </submittedName>
</protein>
<dbReference type="EnsemblFungi" id="PTTG_06692-t43_1">
    <property type="protein sequence ID" value="PTTG_06692-t43_1-p1"/>
    <property type="gene ID" value="PTTG_06692"/>
</dbReference>
<reference evidence="3" key="4">
    <citation type="submission" date="2025-05" db="UniProtKB">
        <authorList>
            <consortium name="EnsemblFungi"/>
        </authorList>
    </citation>
    <scope>IDENTIFICATION</scope>
    <source>
        <strain evidence="3">isolate 1-1 / race 1 (BBBD)</strain>
    </source>
</reference>
<feature type="region of interest" description="Disordered" evidence="1">
    <location>
        <begin position="136"/>
        <end position="196"/>
    </location>
</feature>
<dbReference type="Proteomes" id="UP000005240">
    <property type="component" value="Unassembled WGS sequence"/>
</dbReference>
<reference evidence="2" key="1">
    <citation type="submission" date="2009-11" db="EMBL/GenBank/DDBJ databases">
        <authorList>
            <consortium name="The Broad Institute Genome Sequencing Platform"/>
            <person name="Ward D."/>
            <person name="Feldgarden M."/>
            <person name="Earl A."/>
            <person name="Young S.K."/>
            <person name="Zeng Q."/>
            <person name="Koehrsen M."/>
            <person name="Alvarado L."/>
            <person name="Berlin A."/>
            <person name="Bochicchio J."/>
            <person name="Borenstein D."/>
            <person name="Chapman S.B."/>
            <person name="Chen Z."/>
            <person name="Engels R."/>
            <person name="Freedman E."/>
            <person name="Gellesch M."/>
            <person name="Goldberg J."/>
            <person name="Griggs A."/>
            <person name="Gujja S."/>
            <person name="Heilman E."/>
            <person name="Heiman D."/>
            <person name="Hepburn T."/>
            <person name="Howarth C."/>
            <person name="Jen D."/>
            <person name="Larson L."/>
            <person name="Lewis B."/>
            <person name="Mehta T."/>
            <person name="Park D."/>
            <person name="Pearson M."/>
            <person name="Roberts A."/>
            <person name="Saif S."/>
            <person name="Shea T."/>
            <person name="Shenoy N."/>
            <person name="Sisk P."/>
            <person name="Stolte C."/>
            <person name="Sykes S."/>
            <person name="Thomson T."/>
            <person name="Walk T."/>
            <person name="White J."/>
            <person name="Yandava C."/>
            <person name="Izard J."/>
            <person name="Baranova O.V."/>
            <person name="Blanton J.M."/>
            <person name="Tanner A.C."/>
            <person name="Dewhirst F.E."/>
            <person name="Haas B."/>
            <person name="Nusbaum C."/>
            <person name="Birren B."/>
        </authorList>
    </citation>
    <scope>NUCLEOTIDE SEQUENCE [LARGE SCALE GENOMIC DNA]</scope>
    <source>
        <strain evidence="2">1-1 BBBD Race 1</strain>
    </source>
</reference>
<feature type="compositionally biased region" description="Basic residues" evidence="1">
    <location>
        <begin position="156"/>
        <end position="171"/>
    </location>
</feature>
<name>A0A180G7U9_PUCT1</name>
<feature type="region of interest" description="Disordered" evidence="1">
    <location>
        <begin position="209"/>
        <end position="278"/>
    </location>
</feature>
<evidence type="ECO:0000256" key="1">
    <source>
        <dbReference type="SAM" id="MobiDB-lite"/>
    </source>
</evidence>
<evidence type="ECO:0000313" key="2">
    <source>
        <dbReference type="EMBL" id="OAV88777.1"/>
    </source>
</evidence>
<keyword evidence="4" id="KW-1185">Reference proteome</keyword>
<feature type="compositionally biased region" description="Polar residues" evidence="1">
    <location>
        <begin position="142"/>
        <end position="151"/>
    </location>
</feature>